<dbReference type="GeneID" id="117351185"/>
<organism evidence="5 6">
    <name type="scientific">Geotrypetes seraphini</name>
    <name type="common">Gaboon caecilian</name>
    <name type="synonym">Caecilia seraphini</name>
    <dbReference type="NCBI Taxonomy" id="260995"/>
    <lineage>
        <taxon>Eukaryota</taxon>
        <taxon>Metazoa</taxon>
        <taxon>Chordata</taxon>
        <taxon>Craniata</taxon>
        <taxon>Vertebrata</taxon>
        <taxon>Euteleostomi</taxon>
        <taxon>Amphibia</taxon>
        <taxon>Gymnophiona</taxon>
        <taxon>Geotrypetes</taxon>
    </lineage>
</organism>
<feature type="domain" description="F-box" evidence="4">
    <location>
        <begin position="1"/>
        <end position="43"/>
    </location>
</feature>
<evidence type="ECO:0000256" key="1">
    <source>
        <dbReference type="ARBA" id="ARBA00022574"/>
    </source>
</evidence>
<reference evidence="6" key="1">
    <citation type="submission" date="2025-08" db="UniProtKB">
        <authorList>
            <consortium name="RefSeq"/>
        </authorList>
    </citation>
    <scope>IDENTIFICATION</scope>
</reference>
<evidence type="ECO:0000256" key="2">
    <source>
        <dbReference type="ARBA" id="ARBA00022737"/>
    </source>
</evidence>
<gene>
    <name evidence="6" type="primary">FBXW12</name>
</gene>
<dbReference type="CTD" id="285231"/>
<dbReference type="PROSITE" id="PS50082">
    <property type="entry name" value="WD_REPEATS_2"/>
    <property type="match status" value="1"/>
</dbReference>
<dbReference type="Proteomes" id="UP000515159">
    <property type="component" value="Chromosome 17"/>
</dbReference>
<dbReference type="Gene3D" id="1.20.1280.50">
    <property type="match status" value="1"/>
</dbReference>
<dbReference type="PANTHER" id="PTHR44019:SF17">
    <property type="entry name" value="F-BOX_WD REPEAT-CONTAINING PROTEIN 12"/>
    <property type="match status" value="1"/>
</dbReference>
<dbReference type="InterPro" id="IPR050505">
    <property type="entry name" value="WDR55/POC1"/>
</dbReference>
<dbReference type="KEGG" id="gsh:117351185"/>
<dbReference type="InterPro" id="IPR001810">
    <property type="entry name" value="F-box_dom"/>
</dbReference>
<dbReference type="Pfam" id="PF00400">
    <property type="entry name" value="WD40"/>
    <property type="match status" value="2"/>
</dbReference>
<dbReference type="SUPFAM" id="SSF50998">
    <property type="entry name" value="Quinoprotein alcohol dehydrogenase-like"/>
    <property type="match status" value="1"/>
</dbReference>
<protein>
    <submittedName>
        <fullName evidence="6">F-box/WD repeat-containing protein 12 isoform X1</fullName>
    </submittedName>
</protein>
<dbReference type="Gene3D" id="2.130.10.10">
    <property type="entry name" value="YVTN repeat-like/Quinoprotein amine dehydrogenase"/>
    <property type="match status" value="2"/>
</dbReference>
<dbReference type="SUPFAM" id="SSF81383">
    <property type="entry name" value="F-box domain"/>
    <property type="match status" value="1"/>
</dbReference>
<dbReference type="PROSITE" id="PS50181">
    <property type="entry name" value="FBOX"/>
    <property type="match status" value="1"/>
</dbReference>
<evidence type="ECO:0000313" key="6">
    <source>
        <dbReference type="RefSeq" id="XP_033781991.1"/>
    </source>
</evidence>
<dbReference type="SMART" id="SM00320">
    <property type="entry name" value="WD40"/>
    <property type="match status" value="3"/>
</dbReference>
<name>A0A6P8Q4A9_GEOSA</name>
<dbReference type="SMART" id="SM00256">
    <property type="entry name" value="FBOX"/>
    <property type="match status" value="1"/>
</dbReference>
<evidence type="ECO:0000313" key="5">
    <source>
        <dbReference type="Proteomes" id="UP000515159"/>
    </source>
</evidence>
<keyword evidence="1 3" id="KW-0853">WD repeat</keyword>
<dbReference type="InterPro" id="IPR001680">
    <property type="entry name" value="WD40_rpt"/>
</dbReference>
<dbReference type="RefSeq" id="XP_033781991.1">
    <property type="nucleotide sequence ID" value="XM_033926100.1"/>
</dbReference>
<dbReference type="AlphaFoldDB" id="A0A6P8Q4A9"/>
<keyword evidence="2" id="KW-0677">Repeat</keyword>
<dbReference type="OrthoDB" id="63265at2759"/>
<dbReference type="InterPro" id="IPR011047">
    <property type="entry name" value="Quinoprotein_ADH-like_sf"/>
</dbReference>
<dbReference type="InterPro" id="IPR019775">
    <property type="entry name" value="WD40_repeat_CS"/>
</dbReference>
<feature type="repeat" description="WD" evidence="3">
    <location>
        <begin position="120"/>
        <end position="142"/>
    </location>
</feature>
<proteinExistence type="predicted"/>
<dbReference type="InParanoid" id="A0A6P8Q4A9"/>
<evidence type="ECO:0000259" key="4">
    <source>
        <dbReference type="PROSITE" id="PS50181"/>
    </source>
</evidence>
<evidence type="ECO:0000256" key="3">
    <source>
        <dbReference type="PROSITE-ProRule" id="PRU00221"/>
    </source>
</evidence>
<dbReference type="Pfam" id="PF12937">
    <property type="entry name" value="F-box-like"/>
    <property type="match status" value="1"/>
</dbReference>
<dbReference type="FunCoup" id="A0A6P8Q4A9">
    <property type="interactions" value="12"/>
</dbReference>
<dbReference type="PROSITE" id="PS00678">
    <property type="entry name" value="WD_REPEATS_1"/>
    <property type="match status" value="1"/>
</dbReference>
<sequence length="466" mass="51351">MELDLDCLIGVFSYLGAKDLLAAAQVSKVWNEAAETTSLWRNMCLQCWTFCNVSRLAPGMQTWKKYYLHRSQVDRNMTSGCASADYTCKSMRGHTGTIIGLAYLSENIHEFGTEKLRSVVCTASTDGTVRAWDVQEGSQIWSTSTQEEPLSQVITLPQSSLVISTDARGTVKIWNGQTGEEQASFSTSTSKCMLLICIINNKPFLMIGTSGGILYTLTIPDLTEISRMMVFTESSIDLLFASPNKQWVVAGTTDRSRTLPKIFYSDSLTNPTEDEPAVSNSLPINECAAACWLPGEAARIAMAHRDPASLKNQISVFDLTAKKTKYKVDIVVGQVVGFQLPDRWNTNLLMKGHGAETILIVHGEELKVYSISGDLLHSFHDHQGIITSISVDAFRVVTSSMDLSLRVYTWQNETKIRSLKSCYHLLGGSRRFSRGITAVACDHVSIAASVDTTDGEGVLRAYSFNL</sequence>
<dbReference type="InterPro" id="IPR015943">
    <property type="entry name" value="WD40/YVTN_repeat-like_dom_sf"/>
</dbReference>
<accession>A0A6P8Q4A9</accession>
<dbReference type="PANTHER" id="PTHR44019">
    <property type="entry name" value="WD REPEAT-CONTAINING PROTEIN 55"/>
    <property type="match status" value="1"/>
</dbReference>
<dbReference type="InterPro" id="IPR036047">
    <property type="entry name" value="F-box-like_dom_sf"/>
</dbReference>
<keyword evidence="5" id="KW-1185">Reference proteome</keyword>